<evidence type="ECO:0000313" key="2">
    <source>
        <dbReference type="EMBL" id="UUF07592.1"/>
    </source>
</evidence>
<dbReference type="AlphaFoldDB" id="A0A9Q9CN07"/>
<accession>A0A9Q9CN07</accession>
<dbReference type="Proteomes" id="UP001058072">
    <property type="component" value="Chromosome"/>
</dbReference>
<protein>
    <submittedName>
        <fullName evidence="2">Uncharacterized protein</fullName>
    </submittedName>
</protein>
<keyword evidence="1" id="KW-0812">Transmembrane</keyword>
<feature type="transmembrane region" description="Helical" evidence="1">
    <location>
        <begin position="98"/>
        <end position="123"/>
    </location>
</feature>
<evidence type="ECO:0000256" key="1">
    <source>
        <dbReference type="SAM" id="Phobius"/>
    </source>
</evidence>
<feature type="transmembrane region" description="Helical" evidence="1">
    <location>
        <begin position="161"/>
        <end position="185"/>
    </location>
</feature>
<feature type="transmembrane region" description="Helical" evidence="1">
    <location>
        <begin position="135"/>
        <end position="155"/>
    </location>
</feature>
<feature type="transmembrane region" description="Helical" evidence="1">
    <location>
        <begin position="72"/>
        <end position="92"/>
    </location>
</feature>
<gene>
    <name evidence="2" type="ORF">J0J70_08105</name>
</gene>
<evidence type="ECO:0000313" key="3">
    <source>
        <dbReference type="Proteomes" id="UP001058072"/>
    </source>
</evidence>
<organism evidence="2 3">
    <name type="scientific">Turicibacter bilis</name>
    <dbReference type="NCBI Taxonomy" id="2735723"/>
    <lineage>
        <taxon>Bacteria</taxon>
        <taxon>Bacillati</taxon>
        <taxon>Bacillota</taxon>
        <taxon>Erysipelotrichia</taxon>
        <taxon>Erysipelotrichales</taxon>
        <taxon>Turicibacteraceae</taxon>
        <taxon>Turicibacter</taxon>
    </lineage>
</organism>
<reference evidence="2" key="1">
    <citation type="submission" date="2021-03" db="EMBL/GenBank/DDBJ databases">
        <title>Comparative Genomics and Metabolomics in the genus Turicibacter.</title>
        <authorList>
            <person name="Maki J."/>
            <person name="Looft T."/>
        </authorList>
    </citation>
    <scope>NUCLEOTIDE SEQUENCE</scope>
    <source>
        <strain evidence="2">ISU324</strain>
    </source>
</reference>
<dbReference type="EMBL" id="CP071250">
    <property type="protein sequence ID" value="UUF07592.1"/>
    <property type="molecule type" value="Genomic_DNA"/>
</dbReference>
<proteinExistence type="predicted"/>
<feature type="transmembrane region" description="Helical" evidence="1">
    <location>
        <begin position="12"/>
        <end position="34"/>
    </location>
</feature>
<name>A0A9Q9CN07_9FIRM</name>
<keyword evidence="1" id="KW-1133">Transmembrane helix</keyword>
<sequence length="195" mass="22294">MRGPIQYQRQFILQVHCGINAFCFIVTLICILALRFSIGLIELFALILPIIGVLSLFMNSNLGKGRKVMKECYLFGSLASILSLFLVSQVLIQFCYKSWLWGVGYFLFTGAALVAIVYLFFFGDMHFLYKCLTPVTLIAALIIGILVSIVIYRFFLSWCFTAGFVLFLSYLLWIIDLIMTVFICLDLRIILFKGR</sequence>
<feature type="transmembrane region" description="Helical" evidence="1">
    <location>
        <begin position="40"/>
        <end position="60"/>
    </location>
</feature>
<keyword evidence="1" id="KW-0472">Membrane</keyword>
<dbReference type="RefSeq" id="WP_055243645.1">
    <property type="nucleotide sequence ID" value="NZ_CP071250.1"/>
</dbReference>